<reference evidence="3" key="1">
    <citation type="submission" date="2021-03" db="EMBL/GenBank/DDBJ databases">
        <title>Acanthopleuribacteraceae sp. M133.</title>
        <authorList>
            <person name="Wang G."/>
        </authorList>
    </citation>
    <scope>NUCLEOTIDE SEQUENCE</scope>
    <source>
        <strain evidence="3">M133</strain>
    </source>
</reference>
<accession>A0A8A4TIP7</accession>
<evidence type="ECO:0000313" key="4">
    <source>
        <dbReference type="Proteomes" id="UP000663929"/>
    </source>
</evidence>
<organism evidence="3 4">
    <name type="scientific">Sulfidibacter corallicola</name>
    <dbReference type="NCBI Taxonomy" id="2818388"/>
    <lineage>
        <taxon>Bacteria</taxon>
        <taxon>Pseudomonadati</taxon>
        <taxon>Acidobacteriota</taxon>
        <taxon>Holophagae</taxon>
        <taxon>Acanthopleuribacterales</taxon>
        <taxon>Acanthopleuribacteraceae</taxon>
        <taxon>Sulfidibacter</taxon>
    </lineage>
</organism>
<dbReference type="SUPFAM" id="SSF49785">
    <property type="entry name" value="Galactose-binding domain-like"/>
    <property type="match status" value="1"/>
</dbReference>
<feature type="transmembrane region" description="Helical" evidence="1">
    <location>
        <begin position="183"/>
        <end position="202"/>
    </location>
</feature>
<feature type="transmembrane region" description="Helical" evidence="1">
    <location>
        <begin position="271"/>
        <end position="286"/>
    </location>
</feature>
<keyword evidence="3" id="KW-0418">Kinase</keyword>
<dbReference type="PANTHER" id="PTHR34220">
    <property type="entry name" value="SENSOR HISTIDINE KINASE YPDA"/>
    <property type="match status" value="1"/>
</dbReference>
<evidence type="ECO:0000259" key="2">
    <source>
        <dbReference type="Pfam" id="PF06580"/>
    </source>
</evidence>
<feature type="transmembrane region" description="Helical" evidence="1">
    <location>
        <begin position="292"/>
        <end position="309"/>
    </location>
</feature>
<dbReference type="InterPro" id="IPR010559">
    <property type="entry name" value="Sig_transdc_His_kin_internal"/>
</dbReference>
<dbReference type="EMBL" id="CP071793">
    <property type="protein sequence ID" value="QTD48668.1"/>
    <property type="molecule type" value="Genomic_DNA"/>
</dbReference>
<dbReference type="RefSeq" id="WP_237378319.1">
    <property type="nucleotide sequence ID" value="NZ_CP071793.1"/>
</dbReference>
<dbReference type="Pfam" id="PF06580">
    <property type="entry name" value="His_kinase"/>
    <property type="match status" value="1"/>
</dbReference>
<name>A0A8A4TIP7_SULCO</name>
<dbReference type="GO" id="GO:0016020">
    <property type="term" value="C:membrane"/>
    <property type="evidence" value="ECO:0007669"/>
    <property type="project" value="InterPro"/>
</dbReference>
<feature type="transmembrane region" description="Helical" evidence="1">
    <location>
        <begin position="316"/>
        <end position="333"/>
    </location>
</feature>
<dbReference type="GO" id="GO:0000155">
    <property type="term" value="F:phosphorelay sensor kinase activity"/>
    <property type="evidence" value="ECO:0007669"/>
    <property type="project" value="InterPro"/>
</dbReference>
<keyword evidence="1" id="KW-1133">Transmembrane helix</keyword>
<dbReference type="PANTHER" id="PTHR34220:SF7">
    <property type="entry name" value="SENSOR HISTIDINE KINASE YPDA"/>
    <property type="match status" value="1"/>
</dbReference>
<dbReference type="InterPro" id="IPR008979">
    <property type="entry name" value="Galactose-bd-like_sf"/>
</dbReference>
<evidence type="ECO:0000256" key="1">
    <source>
        <dbReference type="SAM" id="Phobius"/>
    </source>
</evidence>
<feature type="transmembrane region" description="Helical" evidence="1">
    <location>
        <begin position="339"/>
        <end position="356"/>
    </location>
</feature>
<dbReference type="SUPFAM" id="SSF55874">
    <property type="entry name" value="ATPase domain of HSP90 chaperone/DNA topoisomerase II/histidine kinase"/>
    <property type="match status" value="1"/>
</dbReference>
<evidence type="ECO:0000313" key="3">
    <source>
        <dbReference type="EMBL" id="QTD48668.1"/>
    </source>
</evidence>
<dbReference type="Proteomes" id="UP000663929">
    <property type="component" value="Chromosome"/>
</dbReference>
<feature type="transmembrane region" description="Helical" evidence="1">
    <location>
        <begin position="246"/>
        <end position="264"/>
    </location>
</feature>
<keyword evidence="1" id="KW-0472">Membrane</keyword>
<dbReference type="AlphaFoldDB" id="A0A8A4TIP7"/>
<dbReference type="KEGG" id="scor:J3U87_24060"/>
<keyword evidence="4" id="KW-1185">Reference proteome</keyword>
<feature type="transmembrane region" description="Helical" evidence="1">
    <location>
        <begin position="209"/>
        <end position="226"/>
    </location>
</feature>
<keyword evidence="1" id="KW-0812">Transmembrane</keyword>
<feature type="domain" description="Signal transduction histidine kinase internal region" evidence="2">
    <location>
        <begin position="377"/>
        <end position="451"/>
    </location>
</feature>
<gene>
    <name evidence="3" type="ORF">J3U87_24060</name>
</gene>
<dbReference type="InterPro" id="IPR050640">
    <property type="entry name" value="Bact_2-comp_sensor_kinase"/>
</dbReference>
<keyword evidence="3" id="KW-0808">Transferase</keyword>
<dbReference type="Gene3D" id="2.60.120.260">
    <property type="entry name" value="Galactose-binding domain-like"/>
    <property type="match status" value="1"/>
</dbReference>
<proteinExistence type="predicted"/>
<dbReference type="InterPro" id="IPR036890">
    <property type="entry name" value="HATPase_C_sf"/>
</dbReference>
<sequence length="578" mass="65246">MVFFFAIFFGFVAPTPDQTPNRFFNALDGQALLTGWYICEDAGFAHPDQVPEDQWIPLETYLAAPHRGQGVWWLQTRLELDDRLAGNRILSLCPEGLASATEVYWDGHLLSSNGTVGAERTAERVGRFYEPVPIDPALVKPGSHTVAIHISNHHNRHFWNDAQIMFGRYDDLMKGIGIWQVRVYFLVGLLFVTLILNTWLFFHSRHERVYLFVGLVCTILAGRLLLENIWVFDTLDTTYYDVQNAWRQHATFLAGYAVATLLLFHFQMSRWGALALFVLFGSLYAFRPPGDAAAYLGVAGFAMCGRAWALRKSGAIVLAAVLALGIATLLLPIRAGIDPLSWLGSWIVLGFNYALAKRFADKERERQDALLRSARLENQLLKSSIKPHFLMNALTSIVAWMRRDPETAADLVQALADEYRTISEIADRKTIPLAQELELCRSHLQIMSLRKDAVFRLEAPEVPACEDIPPLVLHTLVENGLTHGYEHRREGRFRFELETTARGMRYRLFNDGDVEATRAGSGTGMKYVRARLRESYGENWNLVSGPGQDGWETTFEIYRDPAPAALELGAPSPLTRRS</sequence>
<protein>
    <submittedName>
        <fullName evidence="3">Histidine kinase</fullName>
    </submittedName>
</protein>